<feature type="chain" id="PRO_5030998548" description="Secreted protein" evidence="1">
    <location>
        <begin position="32"/>
        <end position="114"/>
    </location>
</feature>
<proteinExistence type="predicted"/>
<evidence type="ECO:0008006" key="4">
    <source>
        <dbReference type="Google" id="ProtNLM"/>
    </source>
</evidence>
<accession>A0A7X6KZM4</accession>
<organism evidence="2 3">
    <name type="scientific">Nocardia gamkensis</name>
    <dbReference type="NCBI Taxonomy" id="352869"/>
    <lineage>
        <taxon>Bacteria</taxon>
        <taxon>Bacillati</taxon>
        <taxon>Actinomycetota</taxon>
        <taxon>Actinomycetes</taxon>
        <taxon>Mycobacteriales</taxon>
        <taxon>Nocardiaceae</taxon>
        <taxon>Nocardia</taxon>
    </lineage>
</organism>
<keyword evidence="3" id="KW-1185">Reference proteome</keyword>
<dbReference type="RefSeq" id="WP_062972179.1">
    <property type="nucleotide sequence ID" value="NZ_JAAXOS010000001.1"/>
</dbReference>
<evidence type="ECO:0000256" key="1">
    <source>
        <dbReference type="SAM" id="SignalP"/>
    </source>
</evidence>
<dbReference type="AlphaFoldDB" id="A0A7X6KZM4"/>
<gene>
    <name evidence="2" type="ORF">HGB38_02675</name>
</gene>
<reference evidence="2 3" key="1">
    <citation type="submission" date="2020-04" db="EMBL/GenBank/DDBJ databases">
        <title>MicrobeNet Type strains.</title>
        <authorList>
            <person name="Nicholson A.C."/>
        </authorList>
    </citation>
    <scope>NUCLEOTIDE SEQUENCE [LARGE SCALE GENOMIC DNA]</scope>
    <source>
        <strain evidence="2 3">DSM 44956</strain>
    </source>
</reference>
<dbReference type="EMBL" id="JAAXOS010000001">
    <property type="protein sequence ID" value="NKY25140.1"/>
    <property type="molecule type" value="Genomic_DNA"/>
</dbReference>
<keyword evidence="1" id="KW-0732">Signal</keyword>
<evidence type="ECO:0000313" key="3">
    <source>
        <dbReference type="Proteomes" id="UP000540698"/>
    </source>
</evidence>
<comment type="caution">
    <text evidence="2">The sequence shown here is derived from an EMBL/GenBank/DDBJ whole genome shotgun (WGS) entry which is preliminary data.</text>
</comment>
<protein>
    <recommendedName>
        <fullName evidence="4">Secreted protein</fullName>
    </recommendedName>
</protein>
<name>A0A7X6KZM4_9NOCA</name>
<evidence type="ECO:0000313" key="2">
    <source>
        <dbReference type="EMBL" id="NKY25140.1"/>
    </source>
</evidence>
<dbReference type="Proteomes" id="UP000540698">
    <property type="component" value="Unassembled WGS sequence"/>
</dbReference>
<feature type="signal peptide" evidence="1">
    <location>
        <begin position="1"/>
        <end position="31"/>
    </location>
</feature>
<sequence length="114" mass="12171">MGRFVPRALTAAVCVGWGGICMAGLAPTAAAAPSIYEPSITPCSHLFTTPLEPGRPGTSTYWSPFGTADIVCYDVGSMPVSYYQRDPAGQWHAMNQLIPGNYFINIFGYGHLPA</sequence>